<dbReference type="InterPro" id="IPR005122">
    <property type="entry name" value="Uracil-DNA_glycosylase-like"/>
</dbReference>
<sequence>MNVVHSFEPIVGPGATTLVLGSMPGVASLTAQQYYAHPRNAFWPIMGTLFGAGPELPYDARTERLRGHGIAVWDVLKLCTRAGSLDSAIIESSIVANDFEALFAESPGIVRVFFNGAKAAESYRRHVATGLTLPRVEFTRLPSTSPAHASLDLAAKTRAWASAFSRGPASESVE</sequence>
<dbReference type="CDD" id="cd10032">
    <property type="entry name" value="UDG-F6_HDG"/>
    <property type="match status" value="1"/>
</dbReference>
<dbReference type="Gene3D" id="3.40.470.10">
    <property type="entry name" value="Uracil-DNA glycosylase-like domain"/>
    <property type="match status" value="1"/>
</dbReference>
<dbReference type="EC" id="3.2.2.15" evidence="2"/>
<keyword evidence="2" id="KW-0378">Hydrolase</keyword>
<proteinExistence type="predicted"/>
<protein>
    <submittedName>
        <fullName evidence="2">DNA-deoxyinosine glycosylase</fullName>
        <ecNumber evidence="2">3.2.2.15</ecNumber>
    </submittedName>
</protein>
<dbReference type="EMBL" id="JAPWIJ010000015">
    <property type="protein sequence ID" value="MCZ4521863.1"/>
    <property type="molecule type" value="Genomic_DNA"/>
</dbReference>
<dbReference type="Proteomes" id="UP001081071">
    <property type="component" value="Unassembled WGS sequence"/>
</dbReference>
<dbReference type="RefSeq" id="WP_269608315.1">
    <property type="nucleotide sequence ID" value="NZ_JAPWIJ010000015.1"/>
</dbReference>
<comment type="caution">
    <text evidence="2">The sequence shown here is derived from an EMBL/GenBank/DDBJ whole genome shotgun (WGS) entry which is preliminary data.</text>
</comment>
<dbReference type="SMART" id="SM00987">
    <property type="entry name" value="UreE_C"/>
    <property type="match status" value="1"/>
</dbReference>
<evidence type="ECO:0000313" key="3">
    <source>
        <dbReference type="Proteomes" id="UP001081071"/>
    </source>
</evidence>
<dbReference type="Pfam" id="PF03167">
    <property type="entry name" value="UDG"/>
    <property type="match status" value="1"/>
</dbReference>
<accession>A0ABT4MLK1</accession>
<keyword evidence="2" id="KW-0326">Glycosidase</keyword>
<evidence type="ECO:0000259" key="1">
    <source>
        <dbReference type="SMART" id="SM00986"/>
    </source>
</evidence>
<gene>
    <name evidence="2" type="ORF">O4220_25365</name>
</gene>
<dbReference type="InterPro" id="IPR026353">
    <property type="entry name" value="Hypoxan-DNA_Glyclase"/>
</dbReference>
<organism evidence="2 3">
    <name type="scientific">Rhodococcus ruber</name>
    <dbReference type="NCBI Taxonomy" id="1830"/>
    <lineage>
        <taxon>Bacteria</taxon>
        <taxon>Bacillati</taxon>
        <taxon>Actinomycetota</taxon>
        <taxon>Actinomycetes</taxon>
        <taxon>Mycobacteriales</taxon>
        <taxon>Nocardiaceae</taxon>
        <taxon>Rhodococcus</taxon>
    </lineage>
</organism>
<dbReference type="GO" id="GO:0033958">
    <property type="term" value="F:DNA-deoxyinosine glycosylase activity"/>
    <property type="evidence" value="ECO:0007669"/>
    <property type="project" value="UniProtKB-EC"/>
</dbReference>
<evidence type="ECO:0000313" key="2">
    <source>
        <dbReference type="EMBL" id="MCZ4521863.1"/>
    </source>
</evidence>
<dbReference type="SUPFAM" id="SSF52141">
    <property type="entry name" value="Uracil-DNA glycosylase-like"/>
    <property type="match status" value="1"/>
</dbReference>
<dbReference type="InterPro" id="IPR036895">
    <property type="entry name" value="Uracil-DNA_glycosylase-like_sf"/>
</dbReference>
<reference evidence="2" key="1">
    <citation type="submission" date="2022-12" db="EMBL/GenBank/DDBJ databases">
        <authorList>
            <person name="Krivoruchko A.V."/>
            <person name="Elkin A."/>
        </authorList>
    </citation>
    <scope>NUCLEOTIDE SEQUENCE</scope>
    <source>
        <strain evidence="2">IEGM 1391</strain>
    </source>
</reference>
<feature type="domain" description="Uracil-DNA glycosylase-like" evidence="1">
    <location>
        <begin position="8"/>
        <end position="164"/>
    </location>
</feature>
<dbReference type="NCBIfam" id="TIGR04274">
    <property type="entry name" value="hypoxanDNAglyco"/>
    <property type="match status" value="1"/>
</dbReference>
<dbReference type="SMART" id="SM00986">
    <property type="entry name" value="UDG"/>
    <property type="match status" value="1"/>
</dbReference>
<name>A0ABT4MLK1_9NOCA</name>
<keyword evidence="3" id="KW-1185">Reference proteome</keyword>